<reference evidence="1 2" key="1">
    <citation type="submission" date="2022-01" db="EMBL/GenBank/DDBJ databases">
        <title>A chromosomal length assembly of Cordylochernes scorpioides.</title>
        <authorList>
            <person name="Zeh D."/>
            <person name="Zeh J."/>
        </authorList>
    </citation>
    <scope>NUCLEOTIDE SEQUENCE [LARGE SCALE GENOMIC DNA]</scope>
    <source>
        <strain evidence="1">IN4F17</strain>
        <tissue evidence="1">Whole Body</tissue>
    </source>
</reference>
<organism evidence="1 2">
    <name type="scientific">Cordylochernes scorpioides</name>
    <dbReference type="NCBI Taxonomy" id="51811"/>
    <lineage>
        <taxon>Eukaryota</taxon>
        <taxon>Metazoa</taxon>
        <taxon>Ecdysozoa</taxon>
        <taxon>Arthropoda</taxon>
        <taxon>Chelicerata</taxon>
        <taxon>Arachnida</taxon>
        <taxon>Pseudoscorpiones</taxon>
        <taxon>Cheliferoidea</taxon>
        <taxon>Chernetidae</taxon>
        <taxon>Cordylochernes</taxon>
    </lineage>
</organism>
<dbReference type="Proteomes" id="UP001235939">
    <property type="component" value="Chromosome 03"/>
</dbReference>
<gene>
    <name evidence="1" type="ORF">LAZ67_3002066</name>
</gene>
<evidence type="ECO:0000313" key="1">
    <source>
        <dbReference type="EMBL" id="UYV64817.1"/>
    </source>
</evidence>
<protein>
    <submittedName>
        <fullName evidence="1">MRPL32</fullName>
    </submittedName>
</protein>
<sequence length="101" mass="11947">MTDEARKKWLHDLFKELNYKTFLVPLLGHCYNRVKEETMKMREAILKSLGLEANDKEVAVLYKGEKADNRPNTRFVELPEERPPWFTDNLLEPSNPNKDLK</sequence>
<name>A0ABY6KAP8_9ARAC</name>
<accession>A0ABY6KAP8</accession>
<proteinExistence type="predicted"/>
<keyword evidence="2" id="KW-1185">Reference proteome</keyword>
<dbReference type="EMBL" id="CP092865">
    <property type="protein sequence ID" value="UYV64817.1"/>
    <property type="molecule type" value="Genomic_DNA"/>
</dbReference>
<evidence type="ECO:0000313" key="2">
    <source>
        <dbReference type="Proteomes" id="UP001235939"/>
    </source>
</evidence>